<comment type="caution">
    <text evidence="1">The sequence shown here is derived from an EMBL/GenBank/DDBJ whole genome shotgun (WGS) entry which is preliminary data.</text>
</comment>
<dbReference type="GeneID" id="77263869"/>
<proteinExistence type="predicted"/>
<dbReference type="RefSeq" id="WP_018346112.1">
    <property type="nucleotide sequence ID" value="NZ_JPXY01000021.1"/>
</dbReference>
<dbReference type="AlphaFoldDB" id="A0A0A2XNJ8"/>
<keyword evidence="2" id="KW-1185">Reference proteome</keyword>
<protein>
    <submittedName>
        <fullName evidence="1">Transposase</fullName>
    </submittedName>
</protein>
<gene>
    <name evidence="1" type="ORF">P375_04935</name>
</gene>
<evidence type="ECO:0000313" key="1">
    <source>
        <dbReference type="EMBL" id="KGQ32562.1"/>
    </source>
</evidence>
<organism evidence="1 2">
    <name type="scientific">Gallibacterium genomosp. 2</name>
    <dbReference type="NCBI Taxonomy" id="155517"/>
    <lineage>
        <taxon>Bacteria</taxon>
        <taxon>Pseudomonadati</taxon>
        <taxon>Pseudomonadota</taxon>
        <taxon>Gammaproteobacteria</taxon>
        <taxon>Pasteurellales</taxon>
        <taxon>Pasteurellaceae</taxon>
        <taxon>Gallibacterium</taxon>
    </lineage>
</organism>
<dbReference type="Proteomes" id="UP000030418">
    <property type="component" value="Unassembled WGS sequence"/>
</dbReference>
<sequence>MKRLKGLLIKCPICGNGLNIRDSQRPSACLTQASVYCADCHLKGVINAELSQIQLAEFHSVADNHQWQQDEEIKKRLLKKSAITKNR</sequence>
<name>A0A0A2XNJ8_9PAST</name>
<evidence type="ECO:0000313" key="2">
    <source>
        <dbReference type="Proteomes" id="UP000030418"/>
    </source>
</evidence>
<accession>A0A0A2XNJ8</accession>
<reference evidence="1 2" key="1">
    <citation type="submission" date="2014-08" db="EMBL/GenBank/DDBJ databases">
        <title>Chaperone-usher fimbriae in a diverse selection of Gallibacterium genomes.</title>
        <authorList>
            <person name="Kudirkiene E."/>
            <person name="Bager R.J."/>
            <person name="Johnson T.J."/>
            <person name="Bojesen A.M."/>
        </authorList>
    </citation>
    <scope>NUCLEOTIDE SEQUENCE [LARGE SCALE GENOMIC DNA]</scope>
    <source>
        <strain evidence="1 2">CCM5976</strain>
    </source>
</reference>
<dbReference type="EMBL" id="JPXY01000021">
    <property type="protein sequence ID" value="KGQ32562.1"/>
    <property type="molecule type" value="Genomic_DNA"/>
</dbReference>